<name>A0ACC8EPY2_9PEZI</name>
<accession>A0ACC8EPY2</accession>
<proteinExistence type="predicted"/>
<keyword evidence="2" id="KW-1185">Reference proteome</keyword>
<organism evidence="1 2">
    <name type="scientific">Cenococcum geophilum 1.58</name>
    <dbReference type="NCBI Taxonomy" id="794803"/>
    <lineage>
        <taxon>Eukaryota</taxon>
        <taxon>Fungi</taxon>
        <taxon>Dikarya</taxon>
        <taxon>Ascomycota</taxon>
        <taxon>Pezizomycotina</taxon>
        <taxon>Dothideomycetes</taxon>
        <taxon>Pleosporomycetidae</taxon>
        <taxon>Gloniales</taxon>
        <taxon>Gloniaceae</taxon>
        <taxon>Cenococcum</taxon>
    </lineage>
</organism>
<dbReference type="EMBL" id="KV748242">
    <property type="protein sequence ID" value="OCK88492.1"/>
    <property type="molecule type" value="Genomic_DNA"/>
</dbReference>
<dbReference type="Proteomes" id="UP000250078">
    <property type="component" value="Unassembled WGS sequence"/>
</dbReference>
<gene>
    <name evidence="1" type="ORF">K441DRAFT_669080</name>
</gene>
<evidence type="ECO:0000313" key="2">
    <source>
        <dbReference type="Proteomes" id="UP000250078"/>
    </source>
</evidence>
<sequence length="264" mass="27800">MPHLGIRQAFGPYCPSGGDWYACSSGSRFVGCCRIDPCVADCPAGGLEPASFDPAFYGQFPDLQCAAGNVWYTCAGTTPPFMGCCKSNPCQQNGCPIGDLAPGFLSDNPAIVCYFQPAGCPASPTAIEPTSPTAPATMLTTAPPEHSHTPTRVVVGAATGGAVGFILIILLVVHWYRHTALARRRQAGEAQIGEKESGSPHTSFKDGKLVSSPAIGGSRRSSTTNTPMIVDPVQNLETVEFCSQQPSQTSSSHPFTVRREAETF</sequence>
<reference evidence="1 2" key="1">
    <citation type="journal article" date="2016" name="Nat. Commun.">
        <title>Ectomycorrhizal ecology is imprinted in the genome of the dominant symbiotic fungus Cenococcum geophilum.</title>
        <authorList>
            <consortium name="DOE Joint Genome Institute"/>
            <person name="Peter M."/>
            <person name="Kohler A."/>
            <person name="Ohm R.A."/>
            <person name="Kuo A."/>
            <person name="Krutzmann J."/>
            <person name="Morin E."/>
            <person name="Arend M."/>
            <person name="Barry K.W."/>
            <person name="Binder M."/>
            <person name="Choi C."/>
            <person name="Clum A."/>
            <person name="Copeland A."/>
            <person name="Grisel N."/>
            <person name="Haridas S."/>
            <person name="Kipfer T."/>
            <person name="LaButti K."/>
            <person name="Lindquist E."/>
            <person name="Lipzen A."/>
            <person name="Maire R."/>
            <person name="Meier B."/>
            <person name="Mihaltcheva S."/>
            <person name="Molinier V."/>
            <person name="Murat C."/>
            <person name="Poggeler S."/>
            <person name="Quandt C.A."/>
            <person name="Sperisen C."/>
            <person name="Tritt A."/>
            <person name="Tisserant E."/>
            <person name="Crous P.W."/>
            <person name="Henrissat B."/>
            <person name="Nehls U."/>
            <person name="Egli S."/>
            <person name="Spatafora J.W."/>
            <person name="Grigoriev I.V."/>
            <person name="Martin F.M."/>
        </authorList>
    </citation>
    <scope>NUCLEOTIDE SEQUENCE [LARGE SCALE GENOMIC DNA]</scope>
    <source>
        <strain evidence="1 2">1.58</strain>
    </source>
</reference>
<protein>
    <submittedName>
        <fullName evidence="1">Uncharacterized protein</fullName>
    </submittedName>
</protein>
<evidence type="ECO:0000313" key="1">
    <source>
        <dbReference type="EMBL" id="OCK88492.1"/>
    </source>
</evidence>